<evidence type="ECO:0008006" key="6">
    <source>
        <dbReference type="Google" id="ProtNLM"/>
    </source>
</evidence>
<evidence type="ECO:0000313" key="5">
    <source>
        <dbReference type="Proteomes" id="UP000320791"/>
    </source>
</evidence>
<keyword evidence="5" id="KW-1185">Reference proteome</keyword>
<feature type="signal peptide" evidence="3">
    <location>
        <begin position="1"/>
        <end position="18"/>
    </location>
</feature>
<dbReference type="GO" id="GO:0016020">
    <property type="term" value="C:membrane"/>
    <property type="evidence" value="ECO:0007669"/>
    <property type="project" value="InterPro"/>
</dbReference>
<dbReference type="RefSeq" id="WP_146323417.1">
    <property type="nucleotide sequence ID" value="NZ_BAABLR010000027.1"/>
</dbReference>
<reference evidence="4 5" key="1">
    <citation type="submission" date="2019-08" db="EMBL/GenBank/DDBJ databases">
        <authorList>
            <person name="Lei W."/>
        </authorList>
    </citation>
    <scope>NUCLEOTIDE SEQUENCE [LARGE SCALE GENOMIC DNA]</scope>
    <source>
        <strain evidence="4 5">CCUG 58627</strain>
    </source>
</reference>
<dbReference type="InterPro" id="IPR008691">
    <property type="entry name" value="LpqH"/>
</dbReference>
<dbReference type="PROSITE" id="PS51257">
    <property type="entry name" value="PROKAR_LIPOPROTEIN"/>
    <property type="match status" value="1"/>
</dbReference>
<protein>
    <recommendedName>
        <fullName evidence="6">Lipoprotein LpqH</fullName>
    </recommendedName>
</protein>
<accession>A0A5C5UTB6</accession>
<feature type="chain" id="PRO_5038786455" description="Lipoprotein LpqH" evidence="3">
    <location>
        <begin position="19"/>
        <end position="190"/>
    </location>
</feature>
<dbReference type="EMBL" id="VOHM01000003">
    <property type="protein sequence ID" value="TWT28655.1"/>
    <property type="molecule type" value="Genomic_DNA"/>
</dbReference>
<evidence type="ECO:0000256" key="2">
    <source>
        <dbReference type="ARBA" id="ARBA00023136"/>
    </source>
</evidence>
<sequence length="190" mass="19648">MKPIRLAVFLSITTLSLAACSGNSETSSAMSSATSAASSAMSSATSAASSAMAQPSGGDVTVEVDGSPLEANFLNITCTPGDSNDDVDDADDVNEGPELNIESQKGEAHELDIDINNPDDNPTLDNLDIDVDTTHLDTEDAQEMAATVTRDGNTWTIETDAFHSEGTMNDDADDGTGKVARVKVSVTCPS</sequence>
<keyword evidence="2" id="KW-0472">Membrane</keyword>
<dbReference type="OrthoDB" id="9960875at2"/>
<proteinExistence type="predicted"/>
<keyword evidence="3" id="KW-0732">Signal</keyword>
<evidence type="ECO:0000313" key="4">
    <source>
        <dbReference type="EMBL" id="TWT28655.1"/>
    </source>
</evidence>
<keyword evidence="1" id="KW-1003">Cell membrane</keyword>
<gene>
    <name evidence="4" type="ORF">FRX94_01835</name>
</gene>
<evidence type="ECO:0000256" key="1">
    <source>
        <dbReference type="ARBA" id="ARBA00022475"/>
    </source>
</evidence>
<dbReference type="AlphaFoldDB" id="A0A5C5UTB6"/>
<comment type="caution">
    <text evidence="4">The sequence shown here is derived from an EMBL/GenBank/DDBJ whole genome shotgun (WGS) entry which is preliminary data.</text>
</comment>
<dbReference type="Pfam" id="PF05481">
    <property type="entry name" value="Myco_19_kDa"/>
    <property type="match status" value="1"/>
</dbReference>
<name>A0A5C5UTB6_9CORY</name>
<organism evidence="4 5">
    <name type="scientific">Corynebacterium canis</name>
    <dbReference type="NCBI Taxonomy" id="679663"/>
    <lineage>
        <taxon>Bacteria</taxon>
        <taxon>Bacillati</taxon>
        <taxon>Actinomycetota</taxon>
        <taxon>Actinomycetes</taxon>
        <taxon>Mycobacteriales</taxon>
        <taxon>Corynebacteriaceae</taxon>
        <taxon>Corynebacterium</taxon>
    </lineage>
</organism>
<dbReference type="Proteomes" id="UP000320791">
    <property type="component" value="Unassembled WGS sequence"/>
</dbReference>
<evidence type="ECO:0000256" key="3">
    <source>
        <dbReference type="SAM" id="SignalP"/>
    </source>
</evidence>